<accession>A0A9D1GU83</accession>
<keyword evidence="10 13" id="KW-1133">Transmembrane helix</keyword>
<keyword evidence="12 13" id="KW-0472">Membrane</keyword>
<dbReference type="Proteomes" id="UP000824136">
    <property type="component" value="Unassembled WGS sequence"/>
</dbReference>
<dbReference type="Pfam" id="PF02163">
    <property type="entry name" value="Peptidase_M50"/>
    <property type="match status" value="1"/>
</dbReference>
<feature type="transmembrane region" description="Helical" evidence="13">
    <location>
        <begin position="186"/>
        <end position="204"/>
    </location>
</feature>
<evidence type="ECO:0000256" key="5">
    <source>
        <dbReference type="ARBA" id="ARBA00022670"/>
    </source>
</evidence>
<evidence type="ECO:0000256" key="7">
    <source>
        <dbReference type="ARBA" id="ARBA00022723"/>
    </source>
</evidence>
<comment type="similarity">
    <text evidence="3">Belongs to the peptidase M50B family.</text>
</comment>
<evidence type="ECO:0000256" key="10">
    <source>
        <dbReference type="ARBA" id="ARBA00022989"/>
    </source>
</evidence>
<reference evidence="15" key="2">
    <citation type="journal article" date="2021" name="PeerJ">
        <title>Extensive microbial diversity within the chicken gut microbiome revealed by metagenomics and culture.</title>
        <authorList>
            <person name="Gilroy R."/>
            <person name="Ravi A."/>
            <person name="Getino M."/>
            <person name="Pursley I."/>
            <person name="Horton D.L."/>
            <person name="Alikhan N.F."/>
            <person name="Baker D."/>
            <person name="Gharbi K."/>
            <person name="Hall N."/>
            <person name="Watson M."/>
            <person name="Adriaenssens E.M."/>
            <person name="Foster-Nyarko E."/>
            <person name="Jarju S."/>
            <person name="Secka A."/>
            <person name="Antonio M."/>
            <person name="Oren A."/>
            <person name="Chaudhuri R.R."/>
            <person name="La Ragione R."/>
            <person name="Hildebrand F."/>
            <person name="Pallen M.J."/>
        </authorList>
    </citation>
    <scope>NUCLEOTIDE SEQUENCE</scope>
    <source>
        <strain evidence="15">CHK33-4379</strain>
    </source>
</reference>
<keyword evidence="9" id="KW-0862">Zinc</keyword>
<keyword evidence="8" id="KW-0378">Hydrolase</keyword>
<dbReference type="PANTHER" id="PTHR35864:SF1">
    <property type="entry name" value="ZINC METALLOPROTEASE YWHC-RELATED"/>
    <property type="match status" value="1"/>
</dbReference>
<dbReference type="EMBL" id="DVLL01000023">
    <property type="protein sequence ID" value="HIT59551.1"/>
    <property type="molecule type" value="Genomic_DNA"/>
</dbReference>
<evidence type="ECO:0000256" key="13">
    <source>
        <dbReference type="SAM" id="Phobius"/>
    </source>
</evidence>
<dbReference type="GO" id="GO:0006508">
    <property type="term" value="P:proteolysis"/>
    <property type="evidence" value="ECO:0007669"/>
    <property type="project" value="UniProtKB-KW"/>
</dbReference>
<dbReference type="GO" id="GO:0046872">
    <property type="term" value="F:metal ion binding"/>
    <property type="evidence" value="ECO:0007669"/>
    <property type="project" value="UniProtKB-KW"/>
</dbReference>
<evidence type="ECO:0000313" key="15">
    <source>
        <dbReference type="EMBL" id="HIT59551.1"/>
    </source>
</evidence>
<keyword evidence="11" id="KW-0482">Metalloprotease</keyword>
<organism evidence="15 16">
    <name type="scientific">Candidatus Faeciplasma pullistercoris</name>
    <dbReference type="NCBI Taxonomy" id="2840800"/>
    <lineage>
        <taxon>Bacteria</taxon>
        <taxon>Bacillati</taxon>
        <taxon>Bacillota</taxon>
        <taxon>Clostridia</taxon>
        <taxon>Eubacteriales</taxon>
        <taxon>Oscillospiraceae</taxon>
        <taxon>Oscillospiraceae incertae sedis</taxon>
        <taxon>Candidatus Faeciplasma</taxon>
    </lineage>
</organism>
<comment type="caution">
    <text evidence="15">The sequence shown here is derived from an EMBL/GenBank/DDBJ whole genome shotgun (WGS) entry which is preliminary data.</text>
</comment>
<protein>
    <submittedName>
        <fullName evidence="15">Site-2 protease family protein</fullName>
    </submittedName>
</protein>
<keyword evidence="6 13" id="KW-0812">Transmembrane</keyword>
<keyword evidence="7" id="KW-0479">Metal-binding</keyword>
<evidence type="ECO:0000256" key="12">
    <source>
        <dbReference type="ARBA" id="ARBA00023136"/>
    </source>
</evidence>
<evidence type="ECO:0000256" key="1">
    <source>
        <dbReference type="ARBA" id="ARBA00001947"/>
    </source>
</evidence>
<dbReference type="GO" id="GO:0005886">
    <property type="term" value="C:plasma membrane"/>
    <property type="evidence" value="ECO:0007669"/>
    <property type="project" value="UniProtKB-SubCell"/>
</dbReference>
<evidence type="ECO:0000259" key="14">
    <source>
        <dbReference type="Pfam" id="PF02163"/>
    </source>
</evidence>
<feature type="transmembrane region" description="Helical" evidence="13">
    <location>
        <begin position="12"/>
        <end position="38"/>
    </location>
</feature>
<feature type="transmembrane region" description="Helical" evidence="13">
    <location>
        <begin position="131"/>
        <end position="157"/>
    </location>
</feature>
<dbReference type="CDD" id="cd06158">
    <property type="entry name" value="S2P-M50_like_1"/>
    <property type="match status" value="1"/>
</dbReference>
<evidence type="ECO:0000256" key="9">
    <source>
        <dbReference type="ARBA" id="ARBA00022833"/>
    </source>
</evidence>
<comment type="subcellular location">
    <subcellularLocation>
        <location evidence="2">Cell membrane</location>
        <topology evidence="2">Multi-pass membrane protein</topology>
    </subcellularLocation>
</comment>
<feature type="domain" description="Peptidase M50" evidence="14">
    <location>
        <begin position="21"/>
        <end position="195"/>
    </location>
</feature>
<feature type="transmembrane region" description="Helical" evidence="13">
    <location>
        <begin position="58"/>
        <end position="77"/>
    </location>
</feature>
<reference evidence="15" key="1">
    <citation type="submission" date="2020-10" db="EMBL/GenBank/DDBJ databases">
        <authorList>
            <person name="Gilroy R."/>
        </authorList>
    </citation>
    <scope>NUCLEOTIDE SEQUENCE</scope>
    <source>
        <strain evidence="15">CHK33-4379</strain>
    </source>
</reference>
<dbReference type="GO" id="GO:0008237">
    <property type="term" value="F:metallopeptidase activity"/>
    <property type="evidence" value="ECO:0007669"/>
    <property type="project" value="UniProtKB-KW"/>
</dbReference>
<evidence type="ECO:0000256" key="11">
    <source>
        <dbReference type="ARBA" id="ARBA00023049"/>
    </source>
</evidence>
<dbReference type="InterPro" id="IPR008915">
    <property type="entry name" value="Peptidase_M50"/>
</dbReference>
<evidence type="ECO:0000256" key="6">
    <source>
        <dbReference type="ARBA" id="ARBA00022692"/>
    </source>
</evidence>
<evidence type="ECO:0000256" key="4">
    <source>
        <dbReference type="ARBA" id="ARBA00022475"/>
    </source>
</evidence>
<name>A0A9D1GU83_9FIRM</name>
<comment type="cofactor">
    <cofactor evidence="1">
        <name>Zn(2+)</name>
        <dbReference type="ChEBI" id="CHEBI:29105"/>
    </cofactor>
</comment>
<keyword evidence="4" id="KW-1003">Cell membrane</keyword>
<evidence type="ECO:0000256" key="8">
    <source>
        <dbReference type="ARBA" id="ARBA00022801"/>
    </source>
</evidence>
<dbReference type="AlphaFoldDB" id="A0A9D1GU83"/>
<evidence type="ECO:0000256" key="3">
    <source>
        <dbReference type="ARBA" id="ARBA00007931"/>
    </source>
</evidence>
<evidence type="ECO:0000313" key="16">
    <source>
        <dbReference type="Proteomes" id="UP000824136"/>
    </source>
</evidence>
<evidence type="ECO:0000256" key="2">
    <source>
        <dbReference type="ARBA" id="ARBA00004651"/>
    </source>
</evidence>
<proteinExistence type="inferred from homology"/>
<dbReference type="InterPro" id="IPR044537">
    <property type="entry name" value="Rip2-like"/>
</dbReference>
<dbReference type="PANTHER" id="PTHR35864">
    <property type="entry name" value="ZINC METALLOPROTEASE MJ0611-RELATED"/>
    <property type="match status" value="1"/>
</dbReference>
<keyword evidence="5 15" id="KW-0645">Protease</keyword>
<feature type="transmembrane region" description="Helical" evidence="13">
    <location>
        <begin position="98"/>
        <end position="119"/>
    </location>
</feature>
<gene>
    <name evidence="15" type="ORF">IAC39_07575</name>
</gene>
<sequence>MSIFSYMNDPASMLLMVGIRLLVILTILPVHEFAHAWAAKKMGDNTALMSGRLTLNPFAHLDVFGAIFLFLFGFGWAKPVPINPRNFTNYKKGVGLTAAAGPISNLICAAAAILVYRIVGNIPVAADSNAVTLMVYVMMSLYYFASINISLAVFNLIPIPPLDGSKVLGSVLPAKFNFYMYKYQRYIYIGFLVLLFTGLLQVPISWLVNLFYKLINLLFFWVDPLIRAILG</sequence>
<dbReference type="InterPro" id="IPR052348">
    <property type="entry name" value="Metallopeptidase_M50B"/>
</dbReference>